<keyword evidence="5" id="KW-0029">Amino-acid transport</keyword>
<sequence>MKRIALAIALAGLLAGCSPVVETDQARLCRMALPALTPDGGEISILSERADPDGRGLEVAFSSSAPGEAPGRHVAACRFRAPGRPRESRDLTALTLDGEPLDEGRLFVLVRYWLATPDGRAADPAPLGGIRDAPVLPRRAVYAIQMAVDGLPLAAVYALLAAAYSLIYGLVGRINFAFGELAAAGGYGAAMTALALAGAPPAPLLAAAFVMAGLVVLGWGYAAAHAVFIPLRNARGLQMMVATVGLAIFLQELLRLAQGDRTSWMTPVLNRPFALARSPDFVAVASPMTFVSAGVALAVAVALVVVFRRTRAGREWRAYADDPLAAEMHGVSPAATLARAFALAGALAGLAGAIMTAAFGAVGYALSATLTLKALAAAIVGGIGSLPGAFLGGLVIGAVETGWSAAFPIDDRDIAVYALMILFIALRPSGLLGKSAVPVGLRQGRS</sequence>
<evidence type="ECO:0000256" key="9">
    <source>
        <dbReference type="SAM" id="Phobius"/>
    </source>
</evidence>
<keyword evidence="11" id="KW-1185">Reference proteome</keyword>
<dbReference type="PANTHER" id="PTHR11795">
    <property type="entry name" value="BRANCHED-CHAIN AMINO ACID TRANSPORT SYSTEM PERMEASE PROTEIN LIVH"/>
    <property type="match status" value="1"/>
</dbReference>
<feature type="transmembrane region" description="Helical" evidence="9">
    <location>
        <begin position="204"/>
        <end position="224"/>
    </location>
</feature>
<evidence type="ECO:0000256" key="2">
    <source>
        <dbReference type="ARBA" id="ARBA00022448"/>
    </source>
</evidence>
<feature type="transmembrane region" description="Helical" evidence="9">
    <location>
        <begin position="340"/>
        <end position="362"/>
    </location>
</feature>
<dbReference type="Proteomes" id="UP000253529">
    <property type="component" value="Unassembled WGS sequence"/>
</dbReference>
<keyword evidence="7 9" id="KW-0472">Membrane</keyword>
<dbReference type="OrthoDB" id="9811695at2"/>
<keyword evidence="4 9" id="KW-0812">Transmembrane</keyword>
<dbReference type="Pfam" id="PF02653">
    <property type="entry name" value="BPD_transp_2"/>
    <property type="match status" value="1"/>
</dbReference>
<feature type="transmembrane region" description="Helical" evidence="9">
    <location>
        <begin position="236"/>
        <end position="254"/>
    </location>
</feature>
<dbReference type="PROSITE" id="PS51257">
    <property type="entry name" value="PROKAR_LIPOPROTEIN"/>
    <property type="match status" value="1"/>
</dbReference>
<evidence type="ECO:0000256" key="1">
    <source>
        <dbReference type="ARBA" id="ARBA00004651"/>
    </source>
</evidence>
<feature type="transmembrane region" description="Helical" evidence="9">
    <location>
        <begin position="281"/>
        <end position="307"/>
    </location>
</feature>
<organism evidence="10 11">
    <name type="scientific">Roseiarcus fermentans</name>
    <dbReference type="NCBI Taxonomy" id="1473586"/>
    <lineage>
        <taxon>Bacteria</taxon>
        <taxon>Pseudomonadati</taxon>
        <taxon>Pseudomonadota</taxon>
        <taxon>Alphaproteobacteria</taxon>
        <taxon>Hyphomicrobiales</taxon>
        <taxon>Roseiarcaceae</taxon>
        <taxon>Roseiarcus</taxon>
    </lineage>
</organism>
<comment type="subcellular location">
    <subcellularLocation>
        <location evidence="1">Cell membrane</location>
        <topology evidence="1">Multi-pass membrane protein</topology>
    </subcellularLocation>
</comment>
<name>A0A366F1Q9_9HYPH</name>
<proteinExistence type="inferred from homology"/>
<evidence type="ECO:0000256" key="7">
    <source>
        <dbReference type="ARBA" id="ARBA00023136"/>
    </source>
</evidence>
<dbReference type="GO" id="GO:0006865">
    <property type="term" value="P:amino acid transport"/>
    <property type="evidence" value="ECO:0007669"/>
    <property type="project" value="UniProtKB-KW"/>
</dbReference>
<keyword evidence="3" id="KW-1003">Cell membrane</keyword>
<dbReference type="InterPro" id="IPR052157">
    <property type="entry name" value="BCAA_transport_permease"/>
</dbReference>
<comment type="caution">
    <text evidence="10">The sequence shown here is derived from an EMBL/GenBank/DDBJ whole genome shotgun (WGS) entry which is preliminary data.</text>
</comment>
<dbReference type="InterPro" id="IPR001851">
    <property type="entry name" value="ABC_transp_permease"/>
</dbReference>
<feature type="transmembrane region" description="Helical" evidence="9">
    <location>
        <begin position="178"/>
        <end position="198"/>
    </location>
</feature>
<dbReference type="PANTHER" id="PTHR11795:SF445">
    <property type="entry name" value="AMINO ACID ABC TRANSPORTER PERMEASE PROTEIN"/>
    <property type="match status" value="1"/>
</dbReference>
<accession>A0A366F1Q9</accession>
<reference evidence="10 11" key="1">
    <citation type="submission" date="2018-06" db="EMBL/GenBank/DDBJ databases">
        <title>Genomic Encyclopedia of Type Strains, Phase IV (KMG-IV): sequencing the most valuable type-strain genomes for metagenomic binning, comparative biology and taxonomic classification.</title>
        <authorList>
            <person name="Goeker M."/>
        </authorList>
    </citation>
    <scope>NUCLEOTIDE SEQUENCE [LARGE SCALE GENOMIC DNA]</scope>
    <source>
        <strain evidence="10 11">DSM 24875</strain>
    </source>
</reference>
<dbReference type="GO" id="GO:0022857">
    <property type="term" value="F:transmembrane transporter activity"/>
    <property type="evidence" value="ECO:0007669"/>
    <property type="project" value="InterPro"/>
</dbReference>
<evidence type="ECO:0000256" key="5">
    <source>
        <dbReference type="ARBA" id="ARBA00022970"/>
    </source>
</evidence>
<keyword evidence="2" id="KW-0813">Transport</keyword>
<keyword evidence="6 9" id="KW-1133">Transmembrane helix</keyword>
<feature type="transmembrane region" description="Helical" evidence="9">
    <location>
        <begin position="414"/>
        <end position="432"/>
    </location>
</feature>
<evidence type="ECO:0000256" key="6">
    <source>
        <dbReference type="ARBA" id="ARBA00022989"/>
    </source>
</evidence>
<dbReference type="RefSeq" id="WP_113891171.1">
    <property type="nucleotide sequence ID" value="NZ_QNRK01000025.1"/>
</dbReference>
<gene>
    <name evidence="10" type="ORF">DFR50_12570</name>
</gene>
<dbReference type="CDD" id="cd06582">
    <property type="entry name" value="TM_PBP1_LivH_like"/>
    <property type="match status" value="1"/>
</dbReference>
<evidence type="ECO:0000256" key="8">
    <source>
        <dbReference type="ARBA" id="ARBA00037998"/>
    </source>
</evidence>
<dbReference type="GO" id="GO:0005886">
    <property type="term" value="C:plasma membrane"/>
    <property type="evidence" value="ECO:0007669"/>
    <property type="project" value="UniProtKB-SubCell"/>
</dbReference>
<dbReference type="AlphaFoldDB" id="A0A366F1Q9"/>
<feature type="transmembrane region" description="Helical" evidence="9">
    <location>
        <begin position="374"/>
        <end position="402"/>
    </location>
</feature>
<comment type="similarity">
    <text evidence="8">Belongs to the binding-protein-dependent transport system permease family. LivHM subfamily.</text>
</comment>
<protein>
    <submittedName>
        <fullName evidence="10">Branched-chain amino acid transport system permease protein</fullName>
    </submittedName>
</protein>
<dbReference type="EMBL" id="QNRK01000025">
    <property type="protein sequence ID" value="RBP08588.1"/>
    <property type="molecule type" value="Genomic_DNA"/>
</dbReference>
<evidence type="ECO:0000256" key="3">
    <source>
        <dbReference type="ARBA" id="ARBA00022475"/>
    </source>
</evidence>
<evidence type="ECO:0000313" key="11">
    <source>
        <dbReference type="Proteomes" id="UP000253529"/>
    </source>
</evidence>
<evidence type="ECO:0000256" key="4">
    <source>
        <dbReference type="ARBA" id="ARBA00022692"/>
    </source>
</evidence>
<feature type="transmembrane region" description="Helical" evidence="9">
    <location>
        <begin position="151"/>
        <end position="171"/>
    </location>
</feature>
<evidence type="ECO:0000313" key="10">
    <source>
        <dbReference type="EMBL" id="RBP08588.1"/>
    </source>
</evidence>